<dbReference type="OrthoDB" id="9773531at2"/>
<dbReference type="InterPro" id="IPR017853">
    <property type="entry name" value="GH"/>
</dbReference>
<accession>S4MXI5</accession>
<dbReference type="PROSITE" id="PS51257">
    <property type="entry name" value="PROKAR_LIPOPROTEIN"/>
    <property type="match status" value="1"/>
</dbReference>
<dbReference type="Gene3D" id="3.20.20.80">
    <property type="entry name" value="Glycosidases"/>
    <property type="match status" value="1"/>
</dbReference>
<feature type="chain" id="PRO_5038915417" description="GTA TIM-barrel-like domain-containing protein" evidence="1">
    <location>
        <begin position="22"/>
        <end position="346"/>
    </location>
</feature>
<dbReference type="Proteomes" id="UP000015001">
    <property type="component" value="Unassembled WGS sequence"/>
</dbReference>
<protein>
    <recommendedName>
        <fullName evidence="4">GTA TIM-barrel-like domain-containing protein</fullName>
    </recommendedName>
</protein>
<dbReference type="EMBL" id="AOPY01001454">
    <property type="protein sequence ID" value="EPJ38567.1"/>
    <property type="molecule type" value="Genomic_DNA"/>
</dbReference>
<evidence type="ECO:0000256" key="1">
    <source>
        <dbReference type="SAM" id="SignalP"/>
    </source>
</evidence>
<evidence type="ECO:0000313" key="3">
    <source>
        <dbReference type="Proteomes" id="UP000015001"/>
    </source>
</evidence>
<evidence type="ECO:0008006" key="4">
    <source>
        <dbReference type="Google" id="ProtNLM"/>
    </source>
</evidence>
<dbReference type="SUPFAM" id="SSF51445">
    <property type="entry name" value="(Trans)glycosidases"/>
    <property type="match status" value="1"/>
</dbReference>
<feature type="signal peptide" evidence="1">
    <location>
        <begin position="1"/>
        <end position="21"/>
    </location>
</feature>
<organism evidence="2 3">
    <name type="scientific">Streptomyces afghaniensis 772</name>
    <dbReference type="NCBI Taxonomy" id="1283301"/>
    <lineage>
        <taxon>Bacteria</taxon>
        <taxon>Bacillati</taxon>
        <taxon>Actinomycetota</taxon>
        <taxon>Actinomycetes</taxon>
        <taxon>Kitasatosporales</taxon>
        <taxon>Streptomycetaceae</taxon>
        <taxon>Streptomyces</taxon>
    </lineage>
</organism>
<dbReference type="HOGENOM" id="CLU_074032_0_0_11"/>
<name>S4MXI5_9ACTN</name>
<proteinExistence type="predicted"/>
<keyword evidence="1" id="KW-0732">Signal</keyword>
<dbReference type="CDD" id="cd19608">
    <property type="entry name" value="GH113_mannanase-like"/>
    <property type="match status" value="1"/>
</dbReference>
<gene>
    <name evidence="2" type="ORF">STAFG_4364</name>
</gene>
<reference evidence="2 3" key="1">
    <citation type="submission" date="2013-02" db="EMBL/GenBank/DDBJ databases">
        <title>Draft Genome Sequence of Streptomyces afghaniensis, Which Produces Compounds of the Julimycin B-Complex.</title>
        <authorList>
            <person name="Gruening B.A."/>
            <person name="Praeg A."/>
            <person name="Erxleben A."/>
            <person name="Guenther S."/>
            <person name="Fiedler H.-P."/>
            <person name="Goodfellow M."/>
            <person name="Mueller M."/>
        </authorList>
    </citation>
    <scope>NUCLEOTIDE SEQUENCE [LARGE SCALE GENOMIC DNA]</scope>
    <source>
        <strain evidence="2 3">772</strain>
    </source>
</reference>
<dbReference type="InterPro" id="IPR055151">
    <property type="entry name" value="GH113"/>
</dbReference>
<dbReference type="AlphaFoldDB" id="S4MXI5"/>
<dbReference type="PATRIC" id="fig|1283301.3.peg.4338"/>
<dbReference type="RefSeq" id="WP_020273269.1">
    <property type="nucleotide sequence ID" value="NZ_KE354210.1"/>
</dbReference>
<comment type="caution">
    <text evidence="2">The sequence shown here is derived from an EMBL/GenBank/DDBJ whole genome shotgun (WGS) entry which is preliminary data.</text>
</comment>
<keyword evidence="3" id="KW-1185">Reference proteome</keyword>
<dbReference type="Pfam" id="PF22612">
    <property type="entry name" value="GH113"/>
    <property type="match status" value="1"/>
</dbReference>
<evidence type="ECO:0000313" key="2">
    <source>
        <dbReference type="EMBL" id="EPJ38567.1"/>
    </source>
</evidence>
<sequence length="346" mass="38244">MTRHARRLAAAVLGIVLVATAVSGCSGETEPGPARHRQHGFALPTYSRDGYGDTQVLEGSLRHMAGVGAGWVQIVPTWFQSSSDADEITRAPAGAAWQTPDDAGVRKTIALAHERGLKVLLKPHVDLPRAESRSHIRPRDHTAWFTSYTALITHYADLAARTGVEQFAVGTELEGVSGDRGKWLGVVRAVRARYPGPLVYAANYDEYPRVAFWDAVDLIGVDAYWPLSTRPTHDARALQRTWRPIREKLAAFAAERGRRILFTEAGYTSQRGSTTAPYSWTISTTPDQAEQAAGYAALLASFGGESWWAGVFWWVWDVTPRGSRDDALDYTPRDKAAEQVVLRWWT</sequence>